<feature type="active site" evidence="12">
    <location>
        <position position="364"/>
    </location>
</feature>
<dbReference type="GO" id="GO:0004088">
    <property type="term" value="F:carbamoyl-phosphate synthase (glutamine-hydrolyzing) activity"/>
    <property type="evidence" value="ECO:0007669"/>
    <property type="project" value="UniProtKB-UniRule"/>
</dbReference>
<feature type="binding site" evidence="12">
    <location>
        <position position="319"/>
    </location>
    <ligand>
        <name>L-glutamine</name>
        <dbReference type="ChEBI" id="CHEBI:58359"/>
    </ligand>
</feature>
<dbReference type="GO" id="GO:0044205">
    <property type="term" value="P:'de novo' UMP biosynthetic process"/>
    <property type="evidence" value="ECO:0007669"/>
    <property type="project" value="UniProtKB-UniRule"/>
</dbReference>
<evidence type="ECO:0000256" key="7">
    <source>
        <dbReference type="ARBA" id="ARBA00022962"/>
    </source>
</evidence>
<dbReference type="PANTHER" id="PTHR43418">
    <property type="entry name" value="MULTIFUNCTIONAL TRYPTOPHAN BIOSYNTHESIS PROTEIN-RELATED"/>
    <property type="match status" value="1"/>
</dbReference>
<evidence type="ECO:0000256" key="8">
    <source>
        <dbReference type="ARBA" id="ARBA00022975"/>
    </source>
</evidence>
<dbReference type="Gene3D" id="3.50.30.20">
    <property type="entry name" value="Carbamoyl-phosphate synthase small subunit, N-terminal domain"/>
    <property type="match status" value="1"/>
</dbReference>
<accession>A0A1Y9TM15</accession>
<evidence type="ECO:0000256" key="9">
    <source>
        <dbReference type="ARBA" id="ARBA00044031"/>
    </source>
</evidence>
<dbReference type="SUPFAM" id="SSF52021">
    <property type="entry name" value="Carbamoyl phosphate synthetase, small subunit N-terminal domain"/>
    <property type="match status" value="1"/>
</dbReference>
<keyword evidence="12" id="KW-0055">Arginine biosynthesis</keyword>
<dbReference type="UniPathway" id="UPA00070">
    <property type="reaction ID" value="UER00115"/>
</dbReference>
<comment type="subunit">
    <text evidence="12">Composed of two chains; the small (or glutamine) chain promotes the hydrolysis of glutamine to ammonia, which is used by the large (or ammonia) chain to synthesize carbamoyl phosphate. Tetramer of heterodimers (alpha,beta)4.</text>
</comment>
<evidence type="ECO:0000256" key="4">
    <source>
        <dbReference type="ARBA" id="ARBA00022598"/>
    </source>
</evidence>
<feature type="binding site" evidence="12">
    <location>
        <position position="51"/>
    </location>
    <ligand>
        <name>L-glutamine</name>
        <dbReference type="ChEBI" id="CHEBI:58359"/>
    </ligand>
</feature>
<comment type="similarity">
    <text evidence="3 12">Belongs to the CarA family.</text>
</comment>
<dbReference type="GO" id="GO:0009507">
    <property type="term" value="C:chloroplast"/>
    <property type="evidence" value="ECO:0007669"/>
    <property type="project" value="UniProtKB-SubCell"/>
</dbReference>
<feature type="domain" description="Carbamoyl-phosphate synthase small subunit N-terminal" evidence="13">
    <location>
        <begin position="7"/>
        <end position="137"/>
    </location>
</feature>
<evidence type="ECO:0000313" key="14">
    <source>
        <dbReference type="EMBL" id="ARO90676.1"/>
    </source>
</evidence>
<feature type="binding site" evidence="12">
    <location>
        <position position="249"/>
    </location>
    <ligand>
        <name>L-glutamine</name>
        <dbReference type="ChEBI" id="CHEBI:58359"/>
    </ligand>
</feature>
<dbReference type="GO" id="GO:0006207">
    <property type="term" value="P:'de novo' pyrimidine nucleobase biosynthetic process"/>
    <property type="evidence" value="ECO:0007669"/>
    <property type="project" value="InterPro"/>
</dbReference>
<dbReference type="GO" id="GO:0004359">
    <property type="term" value="F:glutaminase activity"/>
    <property type="evidence" value="ECO:0007669"/>
    <property type="project" value="RHEA"/>
</dbReference>
<dbReference type="EC" id="6.3.5.5" evidence="12"/>
<dbReference type="RefSeq" id="YP_009369988.1">
    <property type="nucleotide sequence ID" value="NC_034776.1"/>
</dbReference>
<feature type="active site" evidence="12">
    <location>
        <position position="362"/>
    </location>
</feature>
<reference evidence="14" key="1">
    <citation type="submission" date="2017-03" db="EMBL/GenBank/DDBJ databases">
        <title>The new red algal subphylum Proteorhodophytina comprises the largest and most divergent plastid genomes known.</title>
        <authorList>
            <person name="Munoz-Gomez S.A."/>
            <person name="Mejia-Franco F.G."/>
            <person name="Durnin K."/>
            <person name="Morgan C."/>
            <person name="Grisdale C.J."/>
            <person name="Archibald J.M."/>
            <person name="Slamovits C.H."/>
        </authorList>
    </citation>
    <scope>NUCLEOTIDE SEQUENCE</scope>
    <source>
        <strain evidence="14">UTEX LB2858</strain>
    </source>
</reference>
<dbReference type="CDD" id="cd01744">
    <property type="entry name" value="GATase1_CPSase"/>
    <property type="match status" value="1"/>
</dbReference>
<evidence type="ECO:0000256" key="3">
    <source>
        <dbReference type="ARBA" id="ARBA00007800"/>
    </source>
</evidence>
<dbReference type="NCBIfam" id="NF009475">
    <property type="entry name" value="PRK12838.1"/>
    <property type="match status" value="1"/>
</dbReference>
<dbReference type="InterPro" id="IPR035686">
    <property type="entry name" value="CPSase_GATase1"/>
</dbReference>
<protein>
    <recommendedName>
        <fullName evidence="12">Carbamoyl phosphate synthase small chain</fullName>
        <ecNumber evidence="12">6.3.5.5</ecNumber>
    </recommendedName>
    <alternativeName>
        <fullName evidence="12">Carbamoyl phosphate synthetase glutamine chain</fullName>
    </alternativeName>
</protein>
<keyword evidence="6 12" id="KW-0067">ATP-binding</keyword>
<evidence type="ECO:0000256" key="1">
    <source>
        <dbReference type="ARBA" id="ARBA00004812"/>
    </source>
</evidence>
<comment type="catalytic activity">
    <reaction evidence="10 12">
        <text>hydrogencarbonate + L-glutamine + 2 ATP + H2O = carbamoyl phosphate + L-glutamate + 2 ADP + phosphate + 2 H(+)</text>
        <dbReference type="Rhea" id="RHEA:18633"/>
        <dbReference type="ChEBI" id="CHEBI:15377"/>
        <dbReference type="ChEBI" id="CHEBI:15378"/>
        <dbReference type="ChEBI" id="CHEBI:17544"/>
        <dbReference type="ChEBI" id="CHEBI:29985"/>
        <dbReference type="ChEBI" id="CHEBI:30616"/>
        <dbReference type="ChEBI" id="CHEBI:43474"/>
        <dbReference type="ChEBI" id="CHEBI:58228"/>
        <dbReference type="ChEBI" id="CHEBI:58359"/>
        <dbReference type="ChEBI" id="CHEBI:456216"/>
        <dbReference type="EC" id="6.3.5.5"/>
    </reaction>
</comment>
<comment type="function">
    <text evidence="12">Small subunit of the glutamine-dependent carbamoyl phosphate synthetase (CPSase). CPSase catalyzes the formation of carbamoyl phosphate from the ammonia moiety of glutamine, carbonate, and phosphate donated by ATP, constituting the first step of 2 biosynthetic pathways, one leading to arginine and/or urea and the other to pyrimidine nucleotides. The small subunit (glutamine amidotransferase) binds and cleaves glutamine to supply the large subunit with the substrate ammonia.</text>
</comment>
<feature type="active site" description="Nucleophile" evidence="12">
    <location>
        <position position="277"/>
    </location>
</feature>
<dbReference type="GeneID" id="32891508"/>
<geneLocation type="chloroplast" evidence="14"/>
<dbReference type="InterPro" id="IPR050472">
    <property type="entry name" value="Anth_synth/Amidotransfase"/>
</dbReference>
<comment type="subunit">
    <text evidence="9">Heterodimer composed of 2 chains; the small (or glutamine) chain promotes the hydrolysis of glutamine to ammonia, which is used by the large (or ammonia) chain to synthesize carbamoyl phosphate.</text>
</comment>
<comment type="subcellular location">
    <subcellularLocation>
        <location evidence="12">Plastid</location>
        <location evidence="12">Chloroplast</location>
    </subcellularLocation>
</comment>
<dbReference type="Gene3D" id="3.40.50.880">
    <property type="match status" value="1"/>
</dbReference>
<feature type="region of interest" description="CPSase" evidence="12">
    <location>
        <begin position="1"/>
        <end position="195"/>
    </location>
</feature>
<dbReference type="EMBL" id="KY709208">
    <property type="protein sequence ID" value="ARO90676.1"/>
    <property type="molecule type" value="Genomic_DNA"/>
</dbReference>
<dbReference type="UniPathway" id="UPA00068">
    <property type="reaction ID" value="UER00171"/>
</dbReference>
<dbReference type="GO" id="GO:0006541">
    <property type="term" value="P:glutamine metabolic process"/>
    <property type="evidence" value="ECO:0007669"/>
    <property type="project" value="InterPro"/>
</dbReference>
<name>A0A1Y9TM15_9RHOD</name>
<gene>
    <name evidence="12 14" type="primary">carA</name>
</gene>
<dbReference type="AlphaFoldDB" id="A0A1Y9TM15"/>
<feature type="binding site" evidence="12">
    <location>
        <position position="317"/>
    </location>
    <ligand>
        <name>L-glutamine</name>
        <dbReference type="ChEBI" id="CHEBI:58359"/>
    </ligand>
</feature>
<keyword evidence="14" id="KW-0934">Plastid</keyword>
<evidence type="ECO:0000256" key="6">
    <source>
        <dbReference type="ARBA" id="ARBA00022840"/>
    </source>
</evidence>
<dbReference type="Pfam" id="PF00988">
    <property type="entry name" value="CPSase_sm_chain"/>
    <property type="match status" value="1"/>
</dbReference>
<dbReference type="HAMAP" id="MF_01209">
    <property type="entry name" value="CPSase_S_chain"/>
    <property type="match status" value="1"/>
</dbReference>
<dbReference type="PROSITE" id="PS51273">
    <property type="entry name" value="GATASE_TYPE_1"/>
    <property type="match status" value="1"/>
</dbReference>
<keyword evidence="12" id="KW-0028">Amino-acid biosynthesis</keyword>
<dbReference type="NCBIfam" id="TIGR01368">
    <property type="entry name" value="CPSaseIIsmall"/>
    <property type="match status" value="1"/>
</dbReference>
<dbReference type="Pfam" id="PF00117">
    <property type="entry name" value="GATase"/>
    <property type="match status" value="1"/>
</dbReference>
<feature type="binding site" evidence="12">
    <location>
        <position position="278"/>
    </location>
    <ligand>
        <name>L-glutamine</name>
        <dbReference type="ChEBI" id="CHEBI:58359"/>
    </ligand>
</feature>
<keyword evidence="5 12" id="KW-0547">Nucleotide-binding</keyword>
<comment type="pathway">
    <text evidence="1 12">Pyrimidine metabolism; UMP biosynthesis via de novo pathway; (S)-dihydroorotate from bicarbonate: step 1/3.</text>
</comment>
<dbReference type="InterPro" id="IPR006274">
    <property type="entry name" value="CarbamoylP_synth_ssu"/>
</dbReference>
<dbReference type="InterPro" id="IPR036480">
    <property type="entry name" value="CarbP_synth_ssu_N_sf"/>
</dbReference>
<dbReference type="PRINTS" id="PR00099">
    <property type="entry name" value="CPSGATASE"/>
</dbReference>
<evidence type="ECO:0000256" key="10">
    <source>
        <dbReference type="ARBA" id="ARBA00048816"/>
    </source>
</evidence>
<evidence type="ECO:0000256" key="5">
    <source>
        <dbReference type="ARBA" id="ARBA00022741"/>
    </source>
</evidence>
<comment type="catalytic activity">
    <reaction evidence="11 12">
        <text>L-glutamine + H2O = L-glutamate + NH4(+)</text>
        <dbReference type="Rhea" id="RHEA:15889"/>
        <dbReference type="ChEBI" id="CHEBI:15377"/>
        <dbReference type="ChEBI" id="CHEBI:28938"/>
        <dbReference type="ChEBI" id="CHEBI:29985"/>
        <dbReference type="ChEBI" id="CHEBI:58359"/>
    </reaction>
</comment>
<dbReference type="SMART" id="SM01097">
    <property type="entry name" value="CPSase_sm_chain"/>
    <property type="match status" value="1"/>
</dbReference>
<dbReference type="GO" id="GO:0005524">
    <property type="term" value="F:ATP binding"/>
    <property type="evidence" value="ECO:0007669"/>
    <property type="project" value="UniProtKB-UniRule"/>
</dbReference>
<comment type="pathway">
    <text evidence="2 12">Amino-acid biosynthesis; L-arginine biosynthesis; carbamoyl phosphate from bicarbonate: step 1/1.</text>
</comment>
<feature type="binding site" evidence="12">
    <location>
        <position position="247"/>
    </location>
    <ligand>
        <name>L-glutamine</name>
        <dbReference type="ChEBI" id="CHEBI:58359"/>
    </ligand>
</feature>
<dbReference type="PANTHER" id="PTHR43418:SF7">
    <property type="entry name" value="CARBAMOYL-PHOSPHATE SYNTHASE SMALL CHAIN"/>
    <property type="match status" value="1"/>
</dbReference>
<dbReference type="SUPFAM" id="SSF52317">
    <property type="entry name" value="Class I glutamine amidotransferase-like"/>
    <property type="match status" value="1"/>
</dbReference>
<evidence type="ECO:0000256" key="11">
    <source>
        <dbReference type="ARBA" id="ARBA00049285"/>
    </source>
</evidence>
<dbReference type="FunFam" id="3.50.30.20:FF:000001">
    <property type="entry name" value="Carbamoyl-phosphate synthase small chain"/>
    <property type="match status" value="1"/>
</dbReference>
<keyword evidence="7 12" id="KW-0315">Glutamine amidotransferase</keyword>
<keyword evidence="4 12" id="KW-0436">Ligase</keyword>
<organism evidence="14">
    <name type="scientific">Boldia erythrosiphon</name>
    <dbReference type="NCBI Taxonomy" id="74908"/>
    <lineage>
        <taxon>Eukaryota</taxon>
        <taxon>Rhodophyta</taxon>
        <taxon>Compsopogonophyceae</taxon>
        <taxon>Compsopogonales</taxon>
        <taxon>Boldiaceae</taxon>
        <taxon>Boldia</taxon>
    </lineage>
</organism>
<sequence length="389" mass="43747">MIFTKLQIAVLMLEDGSYYRGWSIGKSFTSIGEIVFNTGMTGYQEIFTDPSYSGQLVVFTYPELGNTGINDEDCESNNLAPKGLIIKNISSSTSNWRKKKSLYEYLLANNIACIYGIDTRALTRHLRKYGSMNGGISNMTLNLSQFLNQIKNFPRIKSLDLIQSVTTKKSFIWSSINNMHWINFSSKHVHLTTGLPFIKIVVLDFGYKLNILRQLSLYRCSLLVVPANTLLYDIVKFKPDGIMLTNGPGDPALADYAIKTIKGLINIKKNLPIFGICMGHQILSLALGADTFKLKFGHRALNHPTGISKKVVITSQNHGFAVNLEPMGEVIPNIQITHYNLNDNTLAGISHFYKPLFSVQYHPEANPGPNDSLYFFNNFLAIIKYYKLF</sequence>
<evidence type="ECO:0000259" key="13">
    <source>
        <dbReference type="SMART" id="SM01097"/>
    </source>
</evidence>
<feature type="binding site" evidence="12">
    <location>
        <position position="281"/>
    </location>
    <ligand>
        <name>L-glutamine</name>
        <dbReference type="ChEBI" id="CHEBI:58359"/>
    </ligand>
</feature>
<feature type="binding site" evidence="12">
    <location>
        <position position="320"/>
    </location>
    <ligand>
        <name>L-glutamine</name>
        <dbReference type="ChEBI" id="CHEBI:58359"/>
    </ligand>
</feature>
<evidence type="ECO:0000256" key="2">
    <source>
        <dbReference type="ARBA" id="ARBA00005077"/>
    </source>
</evidence>
<dbReference type="InterPro" id="IPR029062">
    <property type="entry name" value="Class_I_gatase-like"/>
</dbReference>
<dbReference type="PRINTS" id="PR00096">
    <property type="entry name" value="GATASE"/>
</dbReference>
<dbReference type="PRINTS" id="PR00097">
    <property type="entry name" value="ANTSNTHASEII"/>
</dbReference>
<keyword evidence="14" id="KW-0150">Chloroplast</keyword>
<keyword evidence="8 12" id="KW-0665">Pyrimidine biosynthesis</keyword>
<dbReference type="GO" id="GO:0006526">
    <property type="term" value="P:L-arginine biosynthetic process"/>
    <property type="evidence" value="ECO:0007669"/>
    <property type="project" value="UniProtKB-UniRule"/>
</dbReference>
<evidence type="ECO:0000256" key="12">
    <source>
        <dbReference type="HAMAP-Rule" id="MF_01209"/>
    </source>
</evidence>
<dbReference type="InterPro" id="IPR002474">
    <property type="entry name" value="CarbamoylP_synth_ssu_N"/>
</dbReference>
<proteinExistence type="inferred from homology"/>
<dbReference type="InterPro" id="IPR017926">
    <property type="entry name" value="GATASE"/>
</dbReference>